<protein>
    <submittedName>
        <fullName evidence="2">Uncharacterized protein</fullName>
    </submittedName>
</protein>
<dbReference type="AlphaFoldDB" id="A0A7J6CPP7"/>
<dbReference type="Proteomes" id="UP000579812">
    <property type="component" value="Unassembled WGS sequence"/>
</dbReference>
<evidence type="ECO:0000256" key="1">
    <source>
        <dbReference type="SAM" id="MobiDB-lite"/>
    </source>
</evidence>
<dbReference type="EMBL" id="JAAMOB010000011">
    <property type="protein sequence ID" value="KAF4107782.1"/>
    <property type="molecule type" value="Genomic_DNA"/>
</dbReference>
<evidence type="ECO:0000313" key="3">
    <source>
        <dbReference type="Proteomes" id="UP000579812"/>
    </source>
</evidence>
<sequence>MGSCVSPVRQEGKIRMYPPVNPPTPKEITLQASEVTHVAPSQHLVRCLGNCRSDTAGVTLEKTSTLERRTFSRRLSQWGHVDRPLSAAYT</sequence>
<accession>A0A7J6CPP7</accession>
<comment type="caution">
    <text evidence="2">The sequence shown here is derived from an EMBL/GenBank/DDBJ whole genome shotgun (WGS) entry which is preliminary data.</text>
</comment>
<name>A0A7J6CPP7_9TELE</name>
<gene>
    <name evidence="2" type="ORF">G5714_012146</name>
</gene>
<proteinExistence type="predicted"/>
<keyword evidence="3" id="KW-1185">Reference proteome</keyword>
<feature type="region of interest" description="Disordered" evidence="1">
    <location>
        <begin position="1"/>
        <end position="22"/>
    </location>
</feature>
<organism evidence="2 3">
    <name type="scientific">Onychostoma macrolepis</name>
    <dbReference type="NCBI Taxonomy" id="369639"/>
    <lineage>
        <taxon>Eukaryota</taxon>
        <taxon>Metazoa</taxon>
        <taxon>Chordata</taxon>
        <taxon>Craniata</taxon>
        <taxon>Vertebrata</taxon>
        <taxon>Euteleostomi</taxon>
        <taxon>Actinopterygii</taxon>
        <taxon>Neopterygii</taxon>
        <taxon>Teleostei</taxon>
        <taxon>Ostariophysi</taxon>
        <taxon>Cypriniformes</taxon>
        <taxon>Cyprinidae</taxon>
        <taxon>Acrossocheilinae</taxon>
        <taxon>Onychostoma</taxon>
    </lineage>
</organism>
<evidence type="ECO:0000313" key="2">
    <source>
        <dbReference type="EMBL" id="KAF4107782.1"/>
    </source>
</evidence>
<reference evidence="2 3" key="1">
    <citation type="submission" date="2020-04" db="EMBL/GenBank/DDBJ databases">
        <title>Chromosome-level genome assembly of a cyprinid fish Onychostoma macrolepis by integration of Nanopore Sequencing, Bionano and Hi-C technology.</title>
        <authorList>
            <person name="Wang D."/>
        </authorList>
    </citation>
    <scope>NUCLEOTIDE SEQUENCE [LARGE SCALE GENOMIC DNA]</scope>
    <source>
        <strain evidence="2">SWU-2019</strain>
        <tissue evidence="2">Muscle</tissue>
    </source>
</reference>